<dbReference type="PROSITE" id="PS00383">
    <property type="entry name" value="TYR_PHOSPHATASE_1"/>
    <property type="match status" value="1"/>
</dbReference>
<evidence type="ECO:0000256" key="1">
    <source>
        <dbReference type="ARBA" id="ARBA00004114"/>
    </source>
</evidence>
<evidence type="ECO:0000259" key="19">
    <source>
        <dbReference type="PROSITE" id="PS50056"/>
    </source>
</evidence>
<evidence type="ECO:0000256" key="8">
    <source>
        <dbReference type="ARBA" id="ARBA00022490"/>
    </source>
</evidence>
<evidence type="ECO:0000256" key="17">
    <source>
        <dbReference type="SAM" id="MobiDB-lite"/>
    </source>
</evidence>
<gene>
    <name evidence="20" type="ORF">SUZIE_102010</name>
</gene>
<feature type="compositionally biased region" description="Polar residues" evidence="17">
    <location>
        <begin position="424"/>
        <end position="434"/>
    </location>
</feature>
<keyword evidence="12" id="KW-0904">Protein phosphatase</keyword>
<dbReference type="GO" id="GO:0046426">
    <property type="term" value="P:negative regulation of receptor signaling pathway via JAK-STAT"/>
    <property type="evidence" value="ECO:0007669"/>
    <property type="project" value="TreeGrafter"/>
</dbReference>
<evidence type="ECO:0000256" key="12">
    <source>
        <dbReference type="ARBA" id="ARBA00022912"/>
    </source>
</evidence>
<keyword evidence="14" id="KW-0206">Cytoskeleton</keyword>
<evidence type="ECO:0000256" key="14">
    <source>
        <dbReference type="ARBA" id="ARBA00023212"/>
    </source>
</evidence>
<evidence type="ECO:0000256" key="3">
    <source>
        <dbReference type="ARBA" id="ARBA00004308"/>
    </source>
</evidence>
<dbReference type="InterPro" id="IPR038765">
    <property type="entry name" value="Papain-like_cys_pep_sf"/>
</dbReference>
<evidence type="ECO:0000256" key="13">
    <source>
        <dbReference type="ARBA" id="ARBA00023136"/>
    </source>
</evidence>
<evidence type="ECO:0000256" key="11">
    <source>
        <dbReference type="ARBA" id="ARBA00022824"/>
    </source>
</evidence>
<dbReference type="PANTHER" id="PTHR46047">
    <property type="entry name" value="TYROSINE-PROTEIN PHOSPHATASE NON-RECEPTOR TYPE 61F"/>
    <property type="match status" value="1"/>
</dbReference>
<dbReference type="SMART" id="SM00194">
    <property type="entry name" value="PTPc"/>
    <property type="match status" value="1"/>
</dbReference>
<evidence type="ECO:0000313" key="21">
    <source>
        <dbReference type="Proteomes" id="UP001166674"/>
    </source>
</evidence>
<dbReference type="InterPro" id="IPR051985">
    <property type="entry name" value="NR_tyrosine_phosphatase"/>
</dbReference>
<keyword evidence="21" id="KW-1185">Reference proteome</keyword>
<dbReference type="Gene3D" id="3.90.190.10">
    <property type="entry name" value="Protein tyrosine phosphatase superfamily"/>
    <property type="match status" value="1"/>
</dbReference>
<dbReference type="GO" id="GO:0004726">
    <property type="term" value="F:non-membrane spanning protein tyrosine phosphatase activity"/>
    <property type="evidence" value="ECO:0007669"/>
    <property type="project" value="TreeGrafter"/>
</dbReference>
<dbReference type="Pfam" id="PF24652">
    <property type="entry name" value="CEP76_C"/>
    <property type="match status" value="1"/>
</dbReference>
<dbReference type="SMART" id="SM00404">
    <property type="entry name" value="PTPc_motif"/>
    <property type="match status" value="1"/>
</dbReference>
<comment type="subunit">
    <text evidence="16">Interacts with CCP110 and CEP97.</text>
</comment>
<dbReference type="Pfam" id="PF24656">
    <property type="entry name" value="CEPT76_peptidase"/>
    <property type="match status" value="1"/>
</dbReference>
<dbReference type="GO" id="GO:0005634">
    <property type="term" value="C:nucleus"/>
    <property type="evidence" value="ECO:0007669"/>
    <property type="project" value="TreeGrafter"/>
</dbReference>
<evidence type="ECO:0000256" key="10">
    <source>
        <dbReference type="ARBA" id="ARBA00022801"/>
    </source>
</evidence>
<comment type="similarity">
    <text evidence="5">Belongs to the protein-tyrosine phosphatase family. Non-receptor class 1 subfamily.</text>
</comment>
<dbReference type="EC" id="3.1.3.48" evidence="6"/>
<keyword evidence="13" id="KW-0472">Membrane</keyword>
<dbReference type="PROSITE" id="PS50055">
    <property type="entry name" value="TYR_PHOSPHATASE_PTP"/>
    <property type="match status" value="1"/>
</dbReference>
<dbReference type="Pfam" id="PF00102">
    <property type="entry name" value="Y_phosphatase"/>
    <property type="match status" value="1"/>
</dbReference>
<keyword evidence="8" id="KW-0963">Cytoplasm</keyword>
<keyword evidence="9" id="KW-0597">Phosphoprotein</keyword>
<evidence type="ECO:0000313" key="20">
    <source>
        <dbReference type="EMBL" id="MBZ3869253.1"/>
    </source>
</evidence>
<evidence type="ECO:0000256" key="5">
    <source>
        <dbReference type="ARBA" id="ARBA00009701"/>
    </source>
</evidence>
<reference evidence="20" key="1">
    <citation type="submission" date="2020-03" db="EMBL/GenBank/DDBJ databases">
        <title>Studies in the Genomics of Life Span.</title>
        <authorList>
            <person name="Glass D."/>
        </authorList>
    </citation>
    <scope>NUCLEOTIDE SEQUENCE</scope>
    <source>
        <strain evidence="20">SUZIE</strain>
        <tissue evidence="20">Muscle</tissue>
    </source>
</reference>
<dbReference type="GO" id="GO:0019901">
    <property type="term" value="F:protein kinase binding"/>
    <property type="evidence" value="ECO:0007669"/>
    <property type="project" value="TreeGrafter"/>
</dbReference>
<dbReference type="InterPro" id="IPR000387">
    <property type="entry name" value="Tyr_Pase_dom"/>
</dbReference>
<dbReference type="Proteomes" id="UP001166674">
    <property type="component" value="Unassembled WGS sequence"/>
</dbReference>
<dbReference type="InterPro" id="IPR056290">
    <property type="entry name" value="CEPT76/DRC7_peptidase-like_dom"/>
</dbReference>
<comment type="similarity">
    <text evidence="4">Belongs to the CEP76 family.</text>
</comment>
<sequence>MQELSMVLPSEATPVYPPPTQTLQQYWFTLTPALSPDRAGPEPLRRRRLRSRQLAHAAMSATVEREFEELDAQCRWQPLYLEIRNESHDYPHRVAKFPENRNRNRYRDVSPYDHSRVKLQNAENDYINASLVDVGEARRSYVLTQASGRQRRSGGPLPNTCCHFWLMVWQQKSKAVVMLNRIVEKESVKCAQYWPTDDREMLFKETGFSVKLLSEDVKSYYTVHLLQLENINSGETRTISHFHYTTWPDFGVPESPASFLNFLFKVRESGSLNPDHGPAVIHCSAGIGRSGTFSLVDTCLVLMEKGDDINIKQVLLNMRKYRMGLIQTPDQLRFSYMAIIEGAKWIKGDSNIQKRWKELSKEDLSPAFDHSPNRITGKYNGSRIGPEEEAPTSERCAGLSSRVPVAEDSGSILRKRIREDRKATTAQKVQQMKQRLNETERKRKSRDVLQPAPPPCSTGGMEPVCTGPSHQHAPDKRVALSCGSRTLERPVVWVDTGPRPHRTESKVSVGILNIKLEMYPPLNQTLSQEVVNTQDENGINRPVCSYIKPLRAGRLLDTPRQAARFVNVLGYERAPVIGGGGKQEQWCTLLAFLCRNKGDCEDHANLLCSLLLGYGLEAFVCVGTKAKAVPHAWVMTCGTDGTITFWESLTGHRYIHKPTNPDEAPLAEQAKPLYPYRTIGCVFNHQMFLGNCQPSDAVETCIFDLNDESKWKPMSEEAIKSVCAPGATTSLPPFPPLCASTIDASVTSNEIEMQLRLLVSEHRKDLGLTTVWEDQLSYLLSPALASYEFERTTSISAGNEEFQDAIRRAVPDGHTFKGFPIHFVYRNARRAFATCLRSPFCEEIICCRGDQVRLAVRVRVFTYPESACAVWIMFACKYRSVL</sequence>
<dbReference type="GO" id="GO:0005783">
    <property type="term" value="C:endoplasmic reticulum"/>
    <property type="evidence" value="ECO:0007669"/>
    <property type="project" value="UniProtKB-SubCell"/>
</dbReference>
<evidence type="ECO:0000256" key="4">
    <source>
        <dbReference type="ARBA" id="ARBA00005400"/>
    </source>
</evidence>
<evidence type="ECO:0000256" key="7">
    <source>
        <dbReference type="ARBA" id="ARBA00015706"/>
    </source>
</evidence>
<dbReference type="GO" id="GO:0005814">
    <property type="term" value="C:centriole"/>
    <property type="evidence" value="ECO:0007669"/>
    <property type="project" value="UniProtKB-SubCell"/>
</dbReference>
<accession>A0AA41MC86</accession>
<organism evidence="20 21">
    <name type="scientific">Sciurus carolinensis</name>
    <name type="common">Eastern gray squirrel</name>
    <dbReference type="NCBI Taxonomy" id="30640"/>
    <lineage>
        <taxon>Eukaryota</taxon>
        <taxon>Metazoa</taxon>
        <taxon>Chordata</taxon>
        <taxon>Craniata</taxon>
        <taxon>Vertebrata</taxon>
        <taxon>Euteleostomi</taxon>
        <taxon>Mammalia</taxon>
        <taxon>Eutheria</taxon>
        <taxon>Euarchontoglires</taxon>
        <taxon>Glires</taxon>
        <taxon>Rodentia</taxon>
        <taxon>Sciuromorpha</taxon>
        <taxon>Sciuridae</taxon>
        <taxon>Sciurinae</taxon>
        <taxon>Sciurini</taxon>
        <taxon>Sciurus</taxon>
    </lineage>
</organism>
<feature type="domain" description="Tyrosine-protein phosphatase" evidence="18">
    <location>
        <begin position="63"/>
        <end position="342"/>
    </location>
</feature>
<dbReference type="SUPFAM" id="SSF52799">
    <property type="entry name" value="(Phosphotyrosine protein) phosphatases II"/>
    <property type="match status" value="1"/>
</dbReference>
<dbReference type="PROSITE" id="PS50056">
    <property type="entry name" value="TYR_PHOSPHATASE_2"/>
    <property type="match status" value="1"/>
</dbReference>
<evidence type="ECO:0000259" key="18">
    <source>
        <dbReference type="PROSITE" id="PS50055"/>
    </source>
</evidence>
<dbReference type="Gene3D" id="3.10.620.30">
    <property type="match status" value="1"/>
</dbReference>
<dbReference type="FunFam" id="3.90.190.10:FF:000025">
    <property type="entry name" value="Tyrosine-protein phosphatase non-receptor type 1"/>
    <property type="match status" value="1"/>
</dbReference>
<feature type="domain" description="Tyrosine specific protein phosphatases" evidence="19">
    <location>
        <begin position="257"/>
        <end position="333"/>
    </location>
</feature>
<evidence type="ECO:0000256" key="6">
    <source>
        <dbReference type="ARBA" id="ARBA00013064"/>
    </source>
</evidence>
<dbReference type="InterPro" id="IPR000242">
    <property type="entry name" value="PTP_cat"/>
</dbReference>
<comment type="subcellular location">
    <subcellularLocation>
        <location evidence="1">Cytoplasm</location>
        <location evidence="1">Cytoskeleton</location>
        <location evidence="1">Microtubule organizing center</location>
        <location evidence="1">Centrosome</location>
        <location evidence="1">Centriole</location>
    </subcellularLocation>
    <subcellularLocation>
        <location evidence="3">Endomembrane system</location>
    </subcellularLocation>
    <subcellularLocation>
        <location evidence="2">Endoplasmic reticulum</location>
    </subcellularLocation>
</comment>
<dbReference type="PANTHER" id="PTHR46047:SF1">
    <property type="entry name" value="TYROSINE-PROTEIN PHOSPHATASE NON-RECEPTOR TYPE 2"/>
    <property type="match status" value="1"/>
</dbReference>
<keyword evidence="11" id="KW-0256">Endoplasmic reticulum</keyword>
<evidence type="ECO:0000256" key="9">
    <source>
        <dbReference type="ARBA" id="ARBA00022553"/>
    </source>
</evidence>
<dbReference type="EMBL" id="JAATJV010134124">
    <property type="protein sequence ID" value="MBZ3869253.1"/>
    <property type="molecule type" value="Genomic_DNA"/>
</dbReference>
<comment type="caution">
    <text evidence="20">The sequence shown here is derived from an EMBL/GenBank/DDBJ whole genome shotgun (WGS) entry which is preliminary data.</text>
</comment>
<feature type="region of interest" description="Disordered" evidence="17">
    <location>
        <begin position="419"/>
        <end position="477"/>
    </location>
</feature>
<evidence type="ECO:0000256" key="15">
    <source>
        <dbReference type="ARBA" id="ARBA00024729"/>
    </source>
</evidence>
<comment type="function">
    <text evidence="15">Centrosomal protein involved in regulation of centriole duplication. Required to limit centriole duplication to once per cell cycle by preventing centriole reduplication.</text>
</comment>
<dbReference type="InterPro" id="IPR003595">
    <property type="entry name" value="Tyr_Pase_cat"/>
</dbReference>
<dbReference type="InterPro" id="IPR016130">
    <property type="entry name" value="Tyr_Pase_AS"/>
</dbReference>
<dbReference type="InterPro" id="IPR056288">
    <property type="entry name" value="CEP76_C"/>
</dbReference>
<evidence type="ECO:0000256" key="2">
    <source>
        <dbReference type="ARBA" id="ARBA00004240"/>
    </source>
</evidence>
<dbReference type="FunFam" id="3.10.620.30:FF:000003">
    <property type="entry name" value="Centrosomal protein of 76 kDa"/>
    <property type="match status" value="1"/>
</dbReference>
<feature type="region of interest" description="Disordered" evidence="17">
    <location>
        <begin position="364"/>
        <end position="401"/>
    </location>
</feature>
<keyword evidence="10" id="KW-0378">Hydrolase</keyword>
<dbReference type="PRINTS" id="PR00700">
    <property type="entry name" value="PRTYPHPHTASE"/>
</dbReference>
<name>A0AA41MC86_SCICA</name>
<proteinExistence type="inferred from homology"/>
<protein>
    <recommendedName>
        <fullName evidence="7">Centrosomal protein of 76 kDa</fullName>
        <ecNumber evidence="6">3.1.3.48</ecNumber>
    </recommendedName>
</protein>
<evidence type="ECO:0000256" key="16">
    <source>
        <dbReference type="ARBA" id="ARBA00064716"/>
    </source>
</evidence>
<dbReference type="InterPro" id="IPR029021">
    <property type="entry name" value="Prot-tyrosine_phosphatase-like"/>
</dbReference>
<dbReference type="GO" id="GO:0070373">
    <property type="term" value="P:negative regulation of ERK1 and ERK2 cascade"/>
    <property type="evidence" value="ECO:0007669"/>
    <property type="project" value="TreeGrafter"/>
</dbReference>
<dbReference type="AlphaFoldDB" id="A0AA41MC86"/>
<dbReference type="SUPFAM" id="SSF54001">
    <property type="entry name" value="Cysteine proteinases"/>
    <property type="match status" value="1"/>
</dbReference>